<dbReference type="EMBL" id="CZBA01000030">
    <property type="protein sequence ID" value="CUQ02315.1"/>
    <property type="molecule type" value="Genomic_DNA"/>
</dbReference>
<gene>
    <name evidence="1" type="ORF">ERS852533_03452</name>
</gene>
<reference evidence="1 2" key="1">
    <citation type="submission" date="2015-09" db="EMBL/GenBank/DDBJ databases">
        <authorList>
            <consortium name="Pathogen Informatics"/>
        </authorList>
    </citation>
    <scope>NUCLEOTIDE SEQUENCE [LARGE SCALE GENOMIC DNA]</scope>
    <source>
        <strain evidence="1 2">2789STDY5834921</strain>
    </source>
</reference>
<evidence type="ECO:0000313" key="1">
    <source>
        <dbReference type="EMBL" id="CUQ02315.1"/>
    </source>
</evidence>
<protein>
    <submittedName>
        <fullName evidence="1">Uncharacterized protein</fullName>
    </submittedName>
</protein>
<name>A0A174T3N7_9FIRM</name>
<sequence length="43" mass="5233">MTEIEYQEFVRRCPYDAMGDYSMFRKEQTENKSECIQCKSKND</sequence>
<evidence type="ECO:0000313" key="2">
    <source>
        <dbReference type="Proteomes" id="UP000095413"/>
    </source>
</evidence>
<dbReference type="RefSeq" id="WP_270391533.1">
    <property type="nucleotide sequence ID" value="NZ_CZBA01000030.1"/>
</dbReference>
<dbReference type="AlphaFoldDB" id="A0A174T3N7"/>
<proteinExistence type="predicted"/>
<organism evidence="1 2">
    <name type="scientific">Blautia obeum</name>
    <dbReference type="NCBI Taxonomy" id="40520"/>
    <lineage>
        <taxon>Bacteria</taxon>
        <taxon>Bacillati</taxon>
        <taxon>Bacillota</taxon>
        <taxon>Clostridia</taxon>
        <taxon>Lachnospirales</taxon>
        <taxon>Lachnospiraceae</taxon>
        <taxon>Blautia</taxon>
    </lineage>
</organism>
<dbReference type="Proteomes" id="UP000095413">
    <property type="component" value="Unassembled WGS sequence"/>
</dbReference>
<accession>A0A174T3N7</accession>